<dbReference type="Proteomes" id="UP000196877">
    <property type="component" value="Chromosome"/>
</dbReference>
<dbReference type="RefSeq" id="WP_155910088.1">
    <property type="nucleotide sequence ID" value="NZ_BORD01000004.1"/>
</dbReference>
<protein>
    <recommendedName>
        <fullName evidence="4">DUF4083 domain-containing protein</fullName>
    </recommendedName>
</protein>
<gene>
    <name evidence="2" type="ORF">S101395_02969</name>
</gene>
<keyword evidence="1" id="KW-0812">Transmembrane</keyword>
<keyword evidence="1" id="KW-0472">Membrane</keyword>
<evidence type="ECO:0000313" key="3">
    <source>
        <dbReference type="Proteomes" id="UP000196877"/>
    </source>
</evidence>
<name>A0ABN5AFN2_9BACI</name>
<sequence>MGVQTVISTIIPFVFWIVMAAPVVLIMCLLTAIKKSLKKSVEQNVEIIRLLKEKR</sequence>
<accession>A0ABN5AFN2</accession>
<proteinExistence type="predicted"/>
<keyword evidence="3" id="KW-1185">Reference proteome</keyword>
<evidence type="ECO:0008006" key="4">
    <source>
        <dbReference type="Google" id="ProtNLM"/>
    </source>
</evidence>
<dbReference type="GeneID" id="92853092"/>
<keyword evidence="1" id="KW-1133">Transmembrane helix</keyword>
<dbReference type="EMBL" id="CP021920">
    <property type="protein sequence ID" value="ASB89476.1"/>
    <property type="molecule type" value="Genomic_DNA"/>
</dbReference>
<reference evidence="2 3" key="1">
    <citation type="submission" date="2017-06" db="EMBL/GenBank/DDBJ databases">
        <title>Genome sequence of Bacillus sonorensis strain SRCM101395.</title>
        <authorList>
            <person name="Cho S.H."/>
        </authorList>
    </citation>
    <scope>NUCLEOTIDE SEQUENCE [LARGE SCALE GENOMIC DNA]</scope>
    <source>
        <strain evidence="2 3">SRCM101395</strain>
    </source>
</reference>
<evidence type="ECO:0000313" key="2">
    <source>
        <dbReference type="EMBL" id="ASB89476.1"/>
    </source>
</evidence>
<evidence type="ECO:0000256" key="1">
    <source>
        <dbReference type="SAM" id="Phobius"/>
    </source>
</evidence>
<feature type="transmembrane region" description="Helical" evidence="1">
    <location>
        <begin position="6"/>
        <end position="30"/>
    </location>
</feature>
<organism evidence="2 3">
    <name type="scientific">Bacillus sonorensis</name>
    <dbReference type="NCBI Taxonomy" id="119858"/>
    <lineage>
        <taxon>Bacteria</taxon>
        <taxon>Bacillati</taxon>
        <taxon>Bacillota</taxon>
        <taxon>Bacilli</taxon>
        <taxon>Bacillales</taxon>
        <taxon>Bacillaceae</taxon>
        <taxon>Bacillus</taxon>
    </lineage>
</organism>